<dbReference type="Pfam" id="PF13400">
    <property type="entry name" value="Tad"/>
    <property type="match status" value="1"/>
</dbReference>
<dbReference type="InterPro" id="IPR028087">
    <property type="entry name" value="Tad_N"/>
</dbReference>
<evidence type="ECO:0000256" key="1">
    <source>
        <dbReference type="SAM" id="Phobius"/>
    </source>
</evidence>
<reference evidence="4" key="1">
    <citation type="submission" date="2022-08" db="EMBL/GenBank/DDBJ databases">
        <title>Complete Genome Sequences of 2 Bosea sp. soil isolates.</title>
        <authorList>
            <person name="Alvarez Arevalo M."/>
            <person name="Sterndorff E.B."/>
            <person name="Faurdal D."/>
            <person name="Joergensen T.S."/>
            <person name="Weber T."/>
        </authorList>
    </citation>
    <scope>NUCLEOTIDE SEQUENCE</scope>
    <source>
        <strain evidence="4">NBC_00436</strain>
    </source>
</reference>
<feature type="transmembrane region" description="Helical" evidence="1">
    <location>
        <begin position="16"/>
        <end position="41"/>
    </location>
</feature>
<accession>A0A9E8A4B7</accession>
<sequence length="577" mass="58572">MLGLRNFAGDQKGGTAILFAISATMLFGFGAMAVDVGNFFYEKRRLQTANDLAALAAASDLPRALVAAQSSATLNGFSGSTIQALQTGIYTPDPKRTPEARFVPSPATTANAVRINMQTTAPLLLGRVLTSSASAPQTQGSALGSAGGVSTLASTGGDVPIDSSAIAVQDAQASFAVGSRLLKLDGGLLNSLLGGLLGGNVSLSVMDYDALIKARVDLFDFAKRLAIRLNLTAATYDDVLKADARLGDVLAAVVDASRDNDARSSTATAALGRIATTSVSNLPVNLASLISFGPAGEKPLSGPKPLAASLSALDVVSAVAQIANGNRQIDVGLNLNLPGIAAASLKLGIGERPVGTSLMRIGRTGTSVHTAQTRLLLTVDLVGTGAASLVRVPVYIELAAATARLNGIQCAPGDVSTSRVTLGVTPALVDAWIGQVSMAEFNNFSTAPNPPAATLLNVAGLAKVSGRAHVTMTNLSEATVSFSYPEIQRGDKKTTSTQNFVATLLGRLVGDLELRVEALGLGLGLPGLDGLVSGIIAGAATPLDQILNGVLGTLGIGLGQADSWVTGVRCGGAVLVR</sequence>
<dbReference type="InterPro" id="IPR018705">
    <property type="entry name" value="DUF2134_membrane"/>
</dbReference>
<keyword evidence="1" id="KW-0472">Membrane</keyword>
<organism evidence="4">
    <name type="scientific">Bosea sp. NBC_00436</name>
    <dbReference type="NCBI Taxonomy" id="2969620"/>
    <lineage>
        <taxon>Bacteria</taxon>
        <taxon>Pseudomonadati</taxon>
        <taxon>Pseudomonadota</taxon>
        <taxon>Alphaproteobacteria</taxon>
        <taxon>Hyphomicrobiales</taxon>
        <taxon>Boseaceae</taxon>
        <taxon>Bosea</taxon>
    </lineage>
</organism>
<keyword evidence="1" id="KW-1133">Transmembrane helix</keyword>
<evidence type="ECO:0000313" key="4">
    <source>
        <dbReference type="EMBL" id="UZF87425.1"/>
    </source>
</evidence>
<evidence type="ECO:0000259" key="3">
    <source>
        <dbReference type="Pfam" id="PF13400"/>
    </source>
</evidence>
<protein>
    <submittedName>
        <fullName evidence="4">Pilus assembly protein TadG-related protein</fullName>
    </submittedName>
</protein>
<dbReference type="Pfam" id="PF09977">
    <property type="entry name" value="Tad_C"/>
    <property type="match status" value="1"/>
</dbReference>
<proteinExistence type="predicted"/>
<evidence type="ECO:0000259" key="2">
    <source>
        <dbReference type="Pfam" id="PF09977"/>
    </source>
</evidence>
<dbReference type="AlphaFoldDB" id="A0A9E8A4B7"/>
<feature type="domain" description="DUF2134" evidence="2">
    <location>
        <begin position="64"/>
        <end position="131"/>
    </location>
</feature>
<feature type="domain" description="Putative Flp pilus-assembly TadG-like N-terminal" evidence="3">
    <location>
        <begin position="14"/>
        <end position="60"/>
    </location>
</feature>
<dbReference type="EMBL" id="CP102774">
    <property type="protein sequence ID" value="UZF87425.1"/>
    <property type="molecule type" value="Genomic_DNA"/>
</dbReference>
<name>A0A9E8A4B7_9HYPH</name>
<gene>
    <name evidence="4" type="ORF">NWE54_01115</name>
</gene>
<keyword evidence="1" id="KW-0812">Transmembrane</keyword>